<keyword evidence="4" id="KW-1185">Reference proteome</keyword>
<feature type="transmembrane region" description="Helical" evidence="1">
    <location>
        <begin position="39"/>
        <end position="60"/>
    </location>
</feature>
<feature type="transmembrane region" description="Helical" evidence="1">
    <location>
        <begin position="72"/>
        <end position="96"/>
    </location>
</feature>
<sequence length="129" mass="13894">MITLKTVMRANAASCIIFALIFLLNPAATAAFLGGEIPAPDLVFLILGAVLMFNGLHLMWVSSNPMPNKLWVLYFSFGDFLWVIATAVLLILGIWITTGIGIIASMVVAIVVGTFGVLQMMKRKAMGCC</sequence>
<keyword evidence="2" id="KW-0732">Signal</keyword>
<comment type="caution">
    <text evidence="3">The sequence shown here is derived from an EMBL/GenBank/DDBJ whole genome shotgun (WGS) entry which is preliminary data.</text>
</comment>
<dbReference type="EMBL" id="JACYFC010000001">
    <property type="protein sequence ID" value="MBD5770341.1"/>
    <property type="molecule type" value="Genomic_DNA"/>
</dbReference>
<evidence type="ECO:0000313" key="4">
    <source>
        <dbReference type="Proteomes" id="UP000604161"/>
    </source>
</evidence>
<feature type="transmembrane region" description="Helical" evidence="1">
    <location>
        <begin position="102"/>
        <end position="121"/>
    </location>
</feature>
<protein>
    <submittedName>
        <fullName evidence="3">Uncharacterized protein</fullName>
    </submittedName>
</protein>
<dbReference type="RefSeq" id="WP_191593692.1">
    <property type="nucleotide sequence ID" value="NZ_JACYFC010000001.1"/>
</dbReference>
<name>A0ABR8NWA8_9GAMM</name>
<dbReference type="Proteomes" id="UP000604161">
    <property type="component" value="Unassembled WGS sequence"/>
</dbReference>
<keyword evidence="1" id="KW-0812">Transmembrane</keyword>
<gene>
    <name evidence="3" type="ORF">IF202_04690</name>
</gene>
<reference evidence="3 4" key="1">
    <citation type="submission" date="2020-09" db="EMBL/GenBank/DDBJ databases">
        <title>Marinomonas sp. nov., isolated from the cysticercosis algae of Qingdao, China.</title>
        <authorList>
            <person name="Sun X."/>
        </authorList>
    </citation>
    <scope>NUCLEOTIDE SEQUENCE [LARGE SCALE GENOMIC DNA]</scope>
    <source>
        <strain evidence="3 4">SM2066</strain>
    </source>
</reference>
<keyword evidence="1" id="KW-1133">Transmembrane helix</keyword>
<evidence type="ECO:0000256" key="2">
    <source>
        <dbReference type="SAM" id="SignalP"/>
    </source>
</evidence>
<evidence type="ECO:0000313" key="3">
    <source>
        <dbReference type="EMBL" id="MBD5770341.1"/>
    </source>
</evidence>
<feature type="signal peptide" evidence="2">
    <location>
        <begin position="1"/>
        <end position="30"/>
    </location>
</feature>
<keyword evidence="1" id="KW-0472">Membrane</keyword>
<evidence type="ECO:0000256" key="1">
    <source>
        <dbReference type="SAM" id="Phobius"/>
    </source>
</evidence>
<proteinExistence type="predicted"/>
<accession>A0ABR8NWA8</accession>
<organism evidence="3 4">
    <name type="scientific">Marinomonas colpomeniae</name>
    <dbReference type="NCBI Taxonomy" id="2774408"/>
    <lineage>
        <taxon>Bacteria</taxon>
        <taxon>Pseudomonadati</taxon>
        <taxon>Pseudomonadota</taxon>
        <taxon>Gammaproteobacteria</taxon>
        <taxon>Oceanospirillales</taxon>
        <taxon>Oceanospirillaceae</taxon>
        <taxon>Marinomonas</taxon>
    </lineage>
</organism>
<feature type="chain" id="PRO_5045642012" evidence="2">
    <location>
        <begin position="31"/>
        <end position="129"/>
    </location>
</feature>